<evidence type="ECO:0000313" key="9">
    <source>
        <dbReference type="EMBL" id="CAH3029021.1"/>
    </source>
</evidence>
<protein>
    <recommendedName>
        <fullName evidence="8">THAP-type domain-containing protein</fullName>
    </recommendedName>
</protein>
<feature type="domain" description="THAP-type" evidence="8">
    <location>
        <begin position="1"/>
        <end position="90"/>
    </location>
</feature>
<name>A0ABN8MLZ5_9CNID</name>
<feature type="region of interest" description="Disordered" evidence="7">
    <location>
        <begin position="134"/>
        <end position="165"/>
    </location>
</feature>
<evidence type="ECO:0000256" key="4">
    <source>
        <dbReference type="ARBA" id="ARBA00022833"/>
    </source>
</evidence>
<keyword evidence="4" id="KW-0862">Zinc</keyword>
<comment type="cofactor">
    <cofactor evidence="1">
        <name>a divalent metal cation</name>
        <dbReference type="ChEBI" id="CHEBI:60240"/>
    </cofactor>
</comment>
<dbReference type="SMART" id="SM00692">
    <property type="entry name" value="DM3"/>
    <property type="match status" value="1"/>
</dbReference>
<keyword evidence="10" id="KW-1185">Reference proteome</keyword>
<dbReference type="Pfam" id="PF13359">
    <property type="entry name" value="DDE_Tnp_4"/>
    <property type="match status" value="1"/>
</dbReference>
<dbReference type="EMBL" id="CALNXI010000547">
    <property type="protein sequence ID" value="CAH3029021.1"/>
    <property type="molecule type" value="Genomic_DNA"/>
</dbReference>
<dbReference type="CDD" id="cd14686">
    <property type="entry name" value="bZIP"/>
    <property type="match status" value="1"/>
</dbReference>
<sequence length="563" mass="64168">MPQNCCVPECKKKVYVEDGEKISYFKFPDQVKERDMFMKWIAAIRRDVGEHFKVTEHTKVCSRHFKPGDIVKAIAGRKRTLLATAVPSRFPWKKGSPVKRKAPKRRSPIKRKSAAKTTTTNAEDVSTCDVSITAQKKGSPVKRKAPTRRSPIKRKSAAKTTTTNAEDVSTCDVSITAQKSECQVLTSTSTYSEPCIDDQELQDISRDLKVENERLVQELCKVKVRQENLESEVEELTRRNSVLQARVFHVDRFDSDKDVAFYTGFPNRSVFESVFAFLDPGRNGENIIYWHSQSDESDTVNNRYDEDAPKQGRPRHLTPKDEYFLTLCRLRQGFKEDHLAHLYGISQTTVSRVIISWINFMYLKFSTIPVWPSRVQIDKHMPADFKERYPSTRVIIDCTEIRCQMPKSMRLNSELFSSYKNHTTLKSLVGISPGGALTFVSQLYTGHLSDREIVTRSGFLKLPFNRGDAVMADKGFTVEDLLPLGVSLNIPPFLGSKGQMSPEEVVETQSIAALRIHVERAINKIKNFHIWDSVVPFTNFTVVNQMWAVCAMLCNFQNSIISE</sequence>
<evidence type="ECO:0000256" key="2">
    <source>
        <dbReference type="ARBA" id="ARBA00022723"/>
    </source>
</evidence>
<dbReference type="Pfam" id="PF13613">
    <property type="entry name" value="HTH_Tnp_4"/>
    <property type="match status" value="1"/>
</dbReference>
<organism evidence="9 10">
    <name type="scientific">Porites evermanni</name>
    <dbReference type="NCBI Taxonomy" id="104178"/>
    <lineage>
        <taxon>Eukaryota</taxon>
        <taxon>Metazoa</taxon>
        <taxon>Cnidaria</taxon>
        <taxon>Anthozoa</taxon>
        <taxon>Hexacorallia</taxon>
        <taxon>Scleractinia</taxon>
        <taxon>Fungiina</taxon>
        <taxon>Poritidae</taxon>
        <taxon>Porites</taxon>
    </lineage>
</organism>
<feature type="region of interest" description="Disordered" evidence="7">
    <location>
        <begin position="92"/>
        <end position="120"/>
    </location>
</feature>
<reference evidence="9 10" key="1">
    <citation type="submission" date="2022-05" db="EMBL/GenBank/DDBJ databases">
        <authorList>
            <consortium name="Genoscope - CEA"/>
            <person name="William W."/>
        </authorList>
    </citation>
    <scope>NUCLEOTIDE SEQUENCE [LARGE SCALE GENOMIC DNA]</scope>
</reference>
<evidence type="ECO:0000256" key="3">
    <source>
        <dbReference type="ARBA" id="ARBA00022771"/>
    </source>
</evidence>
<keyword evidence="3 6" id="KW-0863">Zinc-finger</keyword>
<feature type="compositionally biased region" description="Basic residues" evidence="7">
    <location>
        <begin position="139"/>
        <end position="157"/>
    </location>
</feature>
<dbReference type="PANTHER" id="PTHR23080">
    <property type="entry name" value="THAP DOMAIN PROTEIN"/>
    <property type="match status" value="1"/>
</dbReference>
<comment type="caution">
    <text evidence="9">The sequence shown here is derived from an EMBL/GenBank/DDBJ whole genome shotgun (WGS) entry which is preliminary data.</text>
</comment>
<dbReference type="Proteomes" id="UP001159427">
    <property type="component" value="Unassembled WGS sequence"/>
</dbReference>
<dbReference type="Pfam" id="PF05485">
    <property type="entry name" value="THAP"/>
    <property type="match status" value="1"/>
</dbReference>
<accession>A0ABN8MLZ5</accession>
<dbReference type="InterPro" id="IPR027805">
    <property type="entry name" value="Transposase_HTH_dom"/>
</dbReference>
<keyword evidence="2" id="KW-0479">Metal-binding</keyword>
<dbReference type="SUPFAM" id="SSF57716">
    <property type="entry name" value="Glucocorticoid receptor-like (DNA-binding domain)"/>
    <property type="match status" value="1"/>
</dbReference>
<evidence type="ECO:0000256" key="1">
    <source>
        <dbReference type="ARBA" id="ARBA00001968"/>
    </source>
</evidence>
<evidence type="ECO:0000313" key="10">
    <source>
        <dbReference type="Proteomes" id="UP001159427"/>
    </source>
</evidence>
<dbReference type="InterPro" id="IPR027806">
    <property type="entry name" value="HARBI1_dom"/>
</dbReference>
<evidence type="ECO:0000256" key="5">
    <source>
        <dbReference type="ARBA" id="ARBA00023125"/>
    </source>
</evidence>
<evidence type="ECO:0000259" key="8">
    <source>
        <dbReference type="PROSITE" id="PS50950"/>
    </source>
</evidence>
<keyword evidence="5 6" id="KW-0238">DNA-binding</keyword>
<gene>
    <name evidence="9" type="ORF">PEVE_00035375</name>
</gene>
<evidence type="ECO:0000256" key="7">
    <source>
        <dbReference type="SAM" id="MobiDB-lite"/>
    </source>
</evidence>
<dbReference type="InterPro" id="IPR038441">
    <property type="entry name" value="THAP_Znf_sf"/>
</dbReference>
<dbReference type="InterPro" id="IPR006612">
    <property type="entry name" value="THAP_Znf"/>
</dbReference>
<proteinExistence type="predicted"/>
<evidence type="ECO:0000256" key="6">
    <source>
        <dbReference type="PROSITE-ProRule" id="PRU00309"/>
    </source>
</evidence>
<dbReference type="PROSITE" id="PS50950">
    <property type="entry name" value="ZF_THAP"/>
    <property type="match status" value="1"/>
</dbReference>
<dbReference type="SMART" id="SM00980">
    <property type="entry name" value="THAP"/>
    <property type="match status" value="1"/>
</dbReference>
<dbReference type="PANTHER" id="PTHR23080:SF133">
    <property type="entry name" value="SI:CH211-262I1.5-RELATED"/>
    <property type="match status" value="1"/>
</dbReference>
<feature type="compositionally biased region" description="Basic residues" evidence="7">
    <location>
        <begin position="96"/>
        <end position="114"/>
    </location>
</feature>
<dbReference type="Gene3D" id="6.20.210.20">
    <property type="entry name" value="THAP domain"/>
    <property type="match status" value="1"/>
</dbReference>